<feature type="domain" description="Kinesin motor" evidence="11">
    <location>
        <begin position="159"/>
        <end position="496"/>
    </location>
</feature>
<dbReference type="InterPro" id="IPR044986">
    <property type="entry name" value="KIF15/KIN-12"/>
</dbReference>
<dbReference type="GO" id="GO:0005874">
    <property type="term" value="C:microtubule"/>
    <property type="evidence" value="ECO:0007669"/>
    <property type="project" value="UniProtKB-KW"/>
</dbReference>
<dbReference type="GO" id="GO:0008017">
    <property type="term" value="F:microtubule binding"/>
    <property type="evidence" value="ECO:0007669"/>
    <property type="project" value="InterPro"/>
</dbReference>
<feature type="region of interest" description="Disordered" evidence="10">
    <location>
        <begin position="528"/>
        <end position="550"/>
    </location>
</feature>
<evidence type="ECO:0000256" key="9">
    <source>
        <dbReference type="SAM" id="Coils"/>
    </source>
</evidence>
<dbReference type="Proteomes" id="UP000886520">
    <property type="component" value="Chromosome 24"/>
</dbReference>
<reference evidence="12" key="1">
    <citation type="submission" date="2021-01" db="EMBL/GenBank/DDBJ databases">
        <title>Adiantum capillus-veneris genome.</title>
        <authorList>
            <person name="Fang Y."/>
            <person name="Liao Q."/>
        </authorList>
    </citation>
    <scope>NUCLEOTIDE SEQUENCE</scope>
    <source>
        <strain evidence="12">H3</strain>
        <tissue evidence="12">Leaf</tissue>
    </source>
</reference>
<organism evidence="12 13">
    <name type="scientific">Adiantum capillus-veneris</name>
    <name type="common">Maidenhair fern</name>
    <dbReference type="NCBI Taxonomy" id="13818"/>
    <lineage>
        <taxon>Eukaryota</taxon>
        <taxon>Viridiplantae</taxon>
        <taxon>Streptophyta</taxon>
        <taxon>Embryophyta</taxon>
        <taxon>Tracheophyta</taxon>
        <taxon>Polypodiopsida</taxon>
        <taxon>Polypodiidae</taxon>
        <taxon>Polypodiales</taxon>
        <taxon>Pteridineae</taxon>
        <taxon>Pteridaceae</taxon>
        <taxon>Vittarioideae</taxon>
        <taxon>Adiantum</taxon>
    </lineage>
</organism>
<comment type="similarity">
    <text evidence="7">Belongs to the TRAFAC class myosin-kinesin ATPase superfamily. Kinesin family. KIN-12 subfamily.</text>
</comment>
<sequence length="2072" mass="235148">MENQAQTSVSMTPSRSRTPLLENPILDDETNPWKGKQLVFADPKRGCENAWACTPTSCSSTPAKSRRQFLHGTLPCTRKRAGRKLLASSSDIEVGRLLVSGGGGSNIQAMDHDSNPPSKSIACLFPTPCTSSSQHAKLNTLASENVALEQDQNFWRDHNVQVIVRIRPLNIAETAANGTSTCLRQESPHALTWLGQPESRFTFDHVACASTSQEQLFQLAGLPMVENCIKGYNSTIFAYGQTGSGKTHTMLGDIEGSDQKLSSDCGITPRIFEYLFSRVEMEEASCRQDQLIFTCKCSFLEIYNEQITDLLEPTSTNLQIHENPKKGVYVENLKEIEVKNVGDITNLLLQGAANRRVAQTRMNQESSRSHGVFTCVIESQWVSDSVTNFRFGRLNLVDLAGSERQKASGAEGERLREAANINKSLSTLGLVIMILVDVAQGKQRHVPYRDSKLTFLLQDSLGGNSKTTIIATVSPAVSCANETLSTLKFAQRAKFIQNNAIINEDASGDVKALQLQIQDLKKELKRLQDQTSKSVPVAPMQDTQASGSRNDVQTIEGIHLEYPKGAEQENHELAAVNGQLNCMLEAYERDLEYAKTMLQLKEDKIQRLKRVEDAVLSAENCLQEENRALQQEVHLLKERMNQQPELLRFAFENKQLIQQLRSQDELHGKEREMLMGELSNLRRQALQGNAMHSIHKEQTNSYTQNVVQMKQSDQTANSKRLVEENKLMSDENSQAGNIIKSGIESQGDQMDINCLLDEGAQALDEALQQLQSITKHSFNASENRPISFIHPDIIHRDDQEIRCFLQQAFETAKEIESQFKVWCGVAVGEHKRKRNESMKTLPPNWGGKRMRALKSDASDKASEEQRENRVSCSLPSLTKNCLPFEENCEFKGTLKPHELSIDERLPTFHANENPSFTKEPQNGQNSFNFSINVLREWHKTGGKKLSNERNKRNIVLDAHAMPYSSEAEAKQRAHSHSILQIELALASMQELLHIGRQERSTHNELDEQVFEQLERQLVYMSQMLEDEGQQFDALCTLTEKLQARIKQSKSQAVGLKRQVLKLQSDAVAKENEIYALQKEERTLATIVEKLHKEEEGLTTRLLCLSQQLECSEKQRLQGEQIYKQTLRGIEENQFQVKLKLQKVTAEIKEGNDKFMVVKKQMKATLRDLRMAENTKQILEEAYICTKESKGDAVSLENGLAVVYQLTSQMQKQLLAMEAEMMSIMPLLEGRLKVITDAWREEKATILVELDKTRLDAAEKIGEASETLERFKHGHVIIREAELMVNTLTKAIESARGKQLTLKSQWHAERESMCAEIAELKRLVAQKEEELQLKEKALISNNTIMKTFDLTEVQSSVLEQGERTHSTPAGNMVDDSECGFKDVCQDNKELCARKGDAYAKDSKQMLAEKSELINLKEERCPDKSNIRLQETSLHSYESAKAFGRIKNSSMVQQIQLDVAAEIPLQLQRYDEDTNMLLEKLDGIVATLSQKQGGEDAWGRFLNSFAVALSKLEEDANSCLSFSSVICETLDKTLAEKQDLQEELKRKQELLKGSFFDLSLLQESIADYQNMKNKLDSLQAELEIKDEKLQKMESDYAMLENEQVESTKKAISLEVIILEAEQSRTSMAKKNAEMRQKMEVADEKIASLKAMLEEQRQANEKLQLEMLDMDFLIEQKMTDSFDNMKEALGLAFDEKQQLKVRLANAEKQLKTAELAADRSKRLADEAQQIAETSMRCIEENASELNRMERSIHEFERTISVLESQIEILKTEAELQQLRREDLEMELQALRHQQYHDPLSSSETQGQHSAEVITLRRELAEKSIEIKNLVVQVEELMLAAERQATAHHQKLISLEAMADNLNQERGHLRMASPTTKNAGERHVGNCSTSPFKCINSGLAQQISYEKDEELYLNKYRIDELQDLAASRQKEIFRLHRKLAEAEAMTYDVIRDLLGVKSDIATHASLLNHEDVETLIKRASFHERTAKDKEKELEALREEYNEEKQRWSKESGRKQAEVLAAHFAMEKLRQKEFLLKGENKRLKTDLCKQKKRLLRLQEKIKASCDKDTITIISRAS</sequence>
<evidence type="ECO:0000313" key="12">
    <source>
        <dbReference type="EMBL" id="KAI5059874.1"/>
    </source>
</evidence>
<evidence type="ECO:0000256" key="4">
    <source>
        <dbReference type="ARBA" id="ARBA00022840"/>
    </source>
</evidence>
<protein>
    <recommendedName>
        <fullName evidence="11">Kinesin motor domain-containing protein</fullName>
    </recommendedName>
</protein>
<evidence type="ECO:0000256" key="2">
    <source>
        <dbReference type="ARBA" id="ARBA00022701"/>
    </source>
</evidence>
<evidence type="ECO:0000256" key="1">
    <source>
        <dbReference type="ARBA" id="ARBA00022528"/>
    </source>
</evidence>
<keyword evidence="4 8" id="KW-0067">ATP-binding</keyword>
<dbReference type="GO" id="GO:0003777">
    <property type="term" value="F:microtubule motor activity"/>
    <property type="evidence" value="ECO:0007669"/>
    <property type="project" value="InterPro"/>
</dbReference>
<feature type="coiled-coil region" evidence="9">
    <location>
        <begin position="1277"/>
        <end position="1336"/>
    </location>
</feature>
<feature type="region of interest" description="Disordered" evidence="10">
    <location>
        <begin position="837"/>
        <end position="869"/>
    </location>
</feature>
<gene>
    <name evidence="12" type="ORF">GOP47_0024294</name>
</gene>
<evidence type="ECO:0000256" key="8">
    <source>
        <dbReference type="PROSITE-ProRule" id="PRU00283"/>
    </source>
</evidence>
<proteinExistence type="inferred from homology"/>
<evidence type="ECO:0000259" key="11">
    <source>
        <dbReference type="PROSITE" id="PS50067"/>
    </source>
</evidence>
<dbReference type="EMBL" id="JABFUD020000024">
    <property type="protein sequence ID" value="KAI5059874.1"/>
    <property type="molecule type" value="Genomic_DNA"/>
</dbReference>
<keyword evidence="13" id="KW-1185">Reference proteome</keyword>
<dbReference type="InterPro" id="IPR027417">
    <property type="entry name" value="P-loop_NTPase"/>
</dbReference>
<dbReference type="GO" id="GO:0005524">
    <property type="term" value="F:ATP binding"/>
    <property type="evidence" value="ECO:0007669"/>
    <property type="project" value="UniProtKB-UniRule"/>
</dbReference>
<comment type="caution">
    <text evidence="12">The sequence shown here is derived from an EMBL/GenBank/DDBJ whole genome shotgun (WGS) entry which is preliminary data.</text>
</comment>
<dbReference type="PRINTS" id="PR00380">
    <property type="entry name" value="KINESINHEAVY"/>
</dbReference>
<dbReference type="OrthoDB" id="3176171at2759"/>
<dbReference type="PROSITE" id="PS50067">
    <property type="entry name" value="KINESIN_MOTOR_2"/>
    <property type="match status" value="1"/>
</dbReference>
<dbReference type="GO" id="GO:0007018">
    <property type="term" value="P:microtubule-based movement"/>
    <property type="evidence" value="ECO:0007669"/>
    <property type="project" value="InterPro"/>
</dbReference>
<feature type="compositionally biased region" description="Basic and acidic residues" evidence="10">
    <location>
        <begin position="853"/>
        <end position="869"/>
    </location>
</feature>
<feature type="compositionally biased region" description="Polar residues" evidence="10">
    <location>
        <begin position="541"/>
        <end position="550"/>
    </location>
</feature>
<evidence type="ECO:0000256" key="6">
    <source>
        <dbReference type="ARBA" id="ARBA00023175"/>
    </source>
</evidence>
<dbReference type="PANTHER" id="PTHR37739">
    <property type="entry name" value="KINESIN-LIKE PROTEIN KIN-12D"/>
    <property type="match status" value="1"/>
</dbReference>
<keyword evidence="2" id="KW-0493">Microtubule</keyword>
<keyword evidence="6 8" id="KW-0505">Motor protein</keyword>
<dbReference type="FunFam" id="3.40.850.10:FF:000033">
    <property type="entry name" value="Kinesin-like protein KIN-12E"/>
    <property type="match status" value="1"/>
</dbReference>
<dbReference type="PROSITE" id="PS00411">
    <property type="entry name" value="KINESIN_MOTOR_1"/>
    <property type="match status" value="1"/>
</dbReference>
<feature type="coiled-coil region" evidence="9">
    <location>
        <begin position="1525"/>
        <end position="1790"/>
    </location>
</feature>
<keyword evidence="5 9" id="KW-0175">Coiled coil</keyword>
<feature type="region of interest" description="Disordered" evidence="10">
    <location>
        <begin position="1"/>
        <end position="28"/>
    </location>
</feature>
<dbReference type="InterPro" id="IPR019821">
    <property type="entry name" value="Kinesin_motor_CS"/>
</dbReference>
<feature type="coiled-coil region" evidence="9">
    <location>
        <begin position="1968"/>
        <end position="2013"/>
    </location>
</feature>
<dbReference type="Gene3D" id="3.40.850.10">
    <property type="entry name" value="Kinesin motor domain"/>
    <property type="match status" value="1"/>
</dbReference>
<accession>A0A9D4Z3J7</accession>
<feature type="compositionally biased region" description="Polar residues" evidence="10">
    <location>
        <begin position="1"/>
        <end position="17"/>
    </location>
</feature>
<dbReference type="SMART" id="SM00129">
    <property type="entry name" value="KISc"/>
    <property type="match status" value="1"/>
</dbReference>
<evidence type="ECO:0000256" key="3">
    <source>
        <dbReference type="ARBA" id="ARBA00022741"/>
    </source>
</evidence>
<dbReference type="InterPro" id="IPR036961">
    <property type="entry name" value="Kinesin_motor_dom_sf"/>
</dbReference>
<dbReference type="Pfam" id="PF00225">
    <property type="entry name" value="Kinesin"/>
    <property type="match status" value="1"/>
</dbReference>
<keyword evidence="3 8" id="KW-0547">Nucleotide-binding</keyword>
<keyword evidence="1" id="KW-0934">Plastid</keyword>
<feature type="binding site" evidence="8">
    <location>
        <begin position="240"/>
        <end position="247"/>
    </location>
    <ligand>
        <name>ATP</name>
        <dbReference type="ChEBI" id="CHEBI:30616"/>
    </ligand>
</feature>
<evidence type="ECO:0000313" key="13">
    <source>
        <dbReference type="Proteomes" id="UP000886520"/>
    </source>
</evidence>
<name>A0A9D4Z3J7_ADICA</name>
<dbReference type="PANTHER" id="PTHR37739:SF8">
    <property type="entry name" value="KINESIN-LIKE PROTEIN KIN-12D"/>
    <property type="match status" value="1"/>
</dbReference>
<keyword evidence="1" id="KW-0150">Chloroplast</keyword>
<dbReference type="InterPro" id="IPR001752">
    <property type="entry name" value="Kinesin_motor_dom"/>
</dbReference>
<evidence type="ECO:0000256" key="10">
    <source>
        <dbReference type="SAM" id="MobiDB-lite"/>
    </source>
</evidence>
<evidence type="ECO:0000256" key="5">
    <source>
        <dbReference type="ARBA" id="ARBA00023054"/>
    </source>
</evidence>
<feature type="coiled-coil region" evidence="9">
    <location>
        <begin position="584"/>
        <end position="639"/>
    </location>
</feature>
<evidence type="ECO:0000256" key="7">
    <source>
        <dbReference type="ARBA" id="ARBA00034488"/>
    </source>
</evidence>
<dbReference type="SUPFAM" id="SSF52540">
    <property type="entry name" value="P-loop containing nucleoside triphosphate hydrolases"/>
    <property type="match status" value="1"/>
</dbReference>